<protein>
    <submittedName>
        <fullName evidence="2">Uncharacterized protein</fullName>
    </submittedName>
</protein>
<dbReference type="AlphaFoldDB" id="A0A1F5JBJ6"/>
<comment type="caution">
    <text evidence="2">The sequence shown here is derived from an EMBL/GenBank/DDBJ whole genome shotgun (WGS) entry which is preliminary data.</text>
</comment>
<dbReference type="Proteomes" id="UP000177042">
    <property type="component" value="Unassembled WGS sequence"/>
</dbReference>
<evidence type="ECO:0000313" key="2">
    <source>
        <dbReference type="EMBL" id="OGE26016.1"/>
    </source>
</evidence>
<feature type="compositionally biased region" description="Basic and acidic residues" evidence="1">
    <location>
        <begin position="153"/>
        <end position="164"/>
    </location>
</feature>
<accession>A0A1F5JBJ6</accession>
<gene>
    <name evidence="2" type="ORF">A3C26_01285</name>
</gene>
<evidence type="ECO:0000256" key="1">
    <source>
        <dbReference type="SAM" id="MobiDB-lite"/>
    </source>
</evidence>
<dbReference type="EMBL" id="MFCX01000017">
    <property type="protein sequence ID" value="OGE26016.1"/>
    <property type="molecule type" value="Genomic_DNA"/>
</dbReference>
<name>A0A1F5JBJ6_9BACT</name>
<proteinExistence type="predicted"/>
<evidence type="ECO:0000313" key="3">
    <source>
        <dbReference type="Proteomes" id="UP000177042"/>
    </source>
</evidence>
<reference evidence="2 3" key="1">
    <citation type="journal article" date="2016" name="Nat. Commun.">
        <title>Thousands of microbial genomes shed light on interconnected biogeochemical processes in an aquifer system.</title>
        <authorList>
            <person name="Anantharaman K."/>
            <person name="Brown C.T."/>
            <person name="Hug L.A."/>
            <person name="Sharon I."/>
            <person name="Castelle C.J."/>
            <person name="Probst A.J."/>
            <person name="Thomas B.C."/>
            <person name="Singh A."/>
            <person name="Wilkins M.J."/>
            <person name="Karaoz U."/>
            <person name="Brodie E.L."/>
            <person name="Williams K.H."/>
            <person name="Hubbard S.S."/>
            <person name="Banfield J.F."/>
        </authorList>
    </citation>
    <scope>NUCLEOTIDE SEQUENCE [LARGE SCALE GENOMIC DNA]</scope>
</reference>
<sequence length="202" mass="22618">MNTFGNTKSKINPRNILGGMEFFEEDFEMETSTVSSATQAVGGVLKDIFELVKEDAFINEPEHKLDPKFPTTGTIEFNQKERAEADRKKAFFQGLKEDQDRAQKAHDKLLFEQELDDIATNLPTDQKNKLLHYQASYKDRSIYQRAELRRKMIEESKKAEKQEKQASIPSPAKQPSALEGAFEGRSGSQGGGTANLSAQAVG</sequence>
<feature type="region of interest" description="Disordered" evidence="1">
    <location>
        <begin position="153"/>
        <end position="202"/>
    </location>
</feature>
<organism evidence="2 3">
    <name type="scientific">Candidatus Daviesbacteria bacterium RIFCSPHIGHO2_02_FULL_39_12</name>
    <dbReference type="NCBI Taxonomy" id="1797770"/>
    <lineage>
        <taxon>Bacteria</taxon>
        <taxon>Candidatus Daviesiibacteriota</taxon>
    </lineage>
</organism>